<reference evidence="2" key="2">
    <citation type="submission" date="2018-05" db="EMBL/GenBank/DDBJ databases">
        <title>OmerRS3 (Oryza meridionalis Reference Sequence Version 3).</title>
        <authorList>
            <person name="Zhang J."/>
            <person name="Kudrna D."/>
            <person name="Lee S."/>
            <person name="Talag J."/>
            <person name="Welchert J."/>
            <person name="Wing R.A."/>
        </authorList>
    </citation>
    <scope>NUCLEOTIDE SEQUENCE [LARGE SCALE GENOMIC DNA]</scope>
    <source>
        <strain evidence="2">cv. OR44</strain>
    </source>
</reference>
<dbReference type="InterPro" id="IPR007720">
    <property type="entry name" value="PigQ/GPI1"/>
</dbReference>
<evidence type="ECO:0000256" key="1">
    <source>
        <dbReference type="SAM" id="Phobius"/>
    </source>
</evidence>
<keyword evidence="1" id="KW-1133">Transmembrane helix</keyword>
<dbReference type="EnsemblPlants" id="OMERI05G08720.4">
    <property type="protein sequence ID" value="OMERI05G08720.4"/>
    <property type="gene ID" value="OMERI05G08720"/>
</dbReference>
<accession>A0A0E0DPA5</accession>
<evidence type="ECO:0000313" key="2">
    <source>
        <dbReference type="EnsemblPlants" id="OMERI05G08720.4"/>
    </source>
</evidence>
<proteinExistence type="predicted"/>
<protein>
    <recommendedName>
        <fullName evidence="4">Phosphatidylinositol N-acetylglucosaminyltransferase subunit Q</fullName>
    </recommendedName>
</protein>
<feature type="transmembrane region" description="Helical" evidence="1">
    <location>
        <begin position="462"/>
        <end position="482"/>
    </location>
</feature>
<name>A0A0E0DPA5_9ORYZ</name>
<dbReference type="GO" id="GO:0006506">
    <property type="term" value="P:GPI anchor biosynthetic process"/>
    <property type="evidence" value="ECO:0007669"/>
    <property type="project" value="InterPro"/>
</dbReference>
<feature type="transmembrane region" description="Helical" evidence="1">
    <location>
        <begin position="288"/>
        <end position="308"/>
    </location>
</feature>
<keyword evidence="3" id="KW-1185">Reference proteome</keyword>
<dbReference type="Gramene" id="OMERI05G08720.4">
    <property type="protein sequence ID" value="OMERI05G08720.4"/>
    <property type="gene ID" value="OMERI05G08720"/>
</dbReference>
<dbReference type="Proteomes" id="UP000008021">
    <property type="component" value="Chromosome 5"/>
</dbReference>
<feature type="transmembrane region" description="Helical" evidence="1">
    <location>
        <begin position="513"/>
        <end position="533"/>
    </location>
</feature>
<keyword evidence="1" id="KW-0472">Membrane</keyword>
<dbReference type="GO" id="GO:0016020">
    <property type="term" value="C:membrane"/>
    <property type="evidence" value="ECO:0007669"/>
    <property type="project" value="InterPro"/>
</dbReference>
<dbReference type="PANTHER" id="PTHR47555">
    <property type="entry name" value="N-ACETYLGLUCOSAMINYL TRANSFERASE COMPONENT FAMILY PROTEIN / GPI1 FAMILY PROTEIN"/>
    <property type="match status" value="1"/>
</dbReference>
<evidence type="ECO:0000313" key="3">
    <source>
        <dbReference type="Proteomes" id="UP000008021"/>
    </source>
</evidence>
<feature type="transmembrane region" description="Helical" evidence="1">
    <location>
        <begin position="489"/>
        <end position="507"/>
    </location>
</feature>
<dbReference type="PANTHER" id="PTHR47555:SF2">
    <property type="entry name" value="N-ACETYLGLUCOSAMINYL TRANSFERASE COMPONENT FAMILY PROTEIN _ GPI1 FAMILY PROTEIN"/>
    <property type="match status" value="1"/>
</dbReference>
<feature type="transmembrane region" description="Helical" evidence="1">
    <location>
        <begin position="437"/>
        <end position="456"/>
    </location>
</feature>
<sequence length="660" mass="74704">MDTNRGASAMAPEWCRVWWPQRRLQPEPLPAPQRFVLFGWLFARTGSVDVVVAAALPQEEILRSFPTPEALQTVILSSNTRMPARLQECAAFTILGDCVHLPREFEVCCSKQHHQPLGTQSVQKGHFYMTQNSPVVSSGSLESGAQDQSGYSSKWEYDCSILDGLLDACKKSVVKEHNRVHLCFKSSKSLKCNLNQVPVLHYLCLDDQKFETSHCHVVLYDVPTACGNHFSLGEDAPCRSKSSFRKPNWINNLECKRLEFDLDPIVLGLNCSNAARLSVAQEAATIQVTWHSVGILLASISTIVYIFIQVFQKYLSNIYQYFMLQKVFGHSWKNMHLRCCHILYWPIILQDRSLSSTVNVEYAHKAAIQKHTLWSNIVMDLLTGFFLGVVLLLKTEIICSWTFALVHYMTDSVLRSGCVWLMGVPAGFKLNTELAELLGMISLNAIQIYSTLWSIVGGFLRHIIWGLAFSGILLGLTVPVSFFIDVIQLATLHVTLLQWLISLIYSRQIQTVASLWLSIIHSTPYAELIIWVARRQRFPTGLFFHPVMWSSVSAVDGDGLLSTKGYRKTEHLVLGKSEPLVSELCCNYATFGHIIRPHYRKIFNGVALSFCKQLAYGILSGERVPTTLHLQFSLFPWMHLGIRHYWMLCRDSVLSCAPKR</sequence>
<dbReference type="AlphaFoldDB" id="A0A0E0DPA5"/>
<feature type="transmembrane region" description="Helical" evidence="1">
    <location>
        <begin position="373"/>
        <end position="393"/>
    </location>
</feature>
<keyword evidence="1" id="KW-0812">Transmembrane</keyword>
<evidence type="ECO:0008006" key="4">
    <source>
        <dbReference type="Google" id="ProtNLM"/>
    </source>
</evidence>
<reference evidence="2" key="1">
    <citation type="submission" date="2015-04" db="UniProtKB">
        <authorList>
            <consortium name="EnsemblPlants"/>
        </authorList>
    </citation>
    <scope>IDENTIFICATION</scope>
</reference>
<dbReference type="Pfam" id="PF05024">
    <property type="entry name" value="Gpi1"/>
    <property type="match status" value="1"/>
</dbReference>
<organism evidence="2">
    <name type="scientific">Oryza meridionalis</name>
    <dbReference type="NCBI Taxonomy" id="40149"/>
    <lineage>
        <taxon>Eukaryota</taxon>
        <taxon>Viridiplantae</taxon>
        <taxon>Streptophyta</taxon>
        <taxon>Embryophyta</taxon>
        <taxon>Tracheophyta</taxon>
        <taxon>Spermatophyta</taxon>
        <taxon>Magnoliopsida</taxon>
        <taxon>Liliopsida</taxon>
        <taxon>Poales</taxon>
        <taxon>Poaceae</taxon>
        <taxon>BOP clade</taxon>
        <taxon>Oryzoideae</taxon>
        <taxon>Oryzeae</taxon>
        <taxon>Oryzinae</taxon>
        <taxon>Oryza</taxon>
    </lineage>
</organism>